<dbReference type="InterPro" id="IPR005494">
    <property type="entry name" value="GSPS_pre-ATP-grasp-like_dom"/>
</dbReference>
<dbReference type="OrthoDB" id="9765517at2"/>
<keyword evidence="8" id="KW-1185">Reference proteome</keyword>
<sequence>MIDEAFYVLGSPAPNRQDRVGTLADLGFTWADLEGDPYWIDQLVVIQRNVYEELELASQQLWHIFDKTVRFTLGKHDLYRMMGIPEVLWHGLDTLEMEEAGAISRYARFDFAISNGGDIKLLELNADTPTGYVEASVVTPWMCAQYGISSPNEIMKQLVADAWAVEQPDTVACVAYGIHAEDSGTIDMLARHSGREMVHVDCLELWVDQGILKDAQNRVIERLFALYPKEWMAIDDGGDALAYAMEMEHVKLFNSPHAIILQSKGLQALIWGMHELGLLYTEEEHAIIERYMLPTYNKAVFDGSYVSKSMFGREGGSVQLFDPAGQLEVKDEAGFDTSRYFPLVYQKRADLAQVELDAGTFHLLTGIFVIHGKPCGLLGRAGGLITGNASHFVALGVQ</sequence>
<keyword evidence="2" id="KW-0479">Metal-binding</keyword>
<proteinExistence type="predicted"/>
<dbReference type="GO" id="GO:0046872">
    <property type="term" value="F:metal ion binding"/>
    <property type="evidence" value="ECO:0007669"/>
    <property type="project" value="UniProtKB-KW"/>
</dbReference>
<evidence type="ECO:0000256" key="4">
    <source>
        <dbReference type="ARBA" id="ARBA00022840"/>
    </source>
</evidence>
<comment type="caution">
    <text evidence="7">The sequence shown here is derived from an EMBL/GenBank/DDBJ whole genome shotgun (WGS) entry which is preliminary data.</text>
</comment>
<dbReference type="SUPFAM" id="SSF52440">
    <property type="entry name" value="PreATP-grasp domain"/>
    <property type="match status" value="1"/>
</dbReference>
<keyword evidence="4" id="KW-0067">ATP-binding</keyword>
<feature type="domain" description="Glutathionylspermidine synthase pre-ATP-grasp-like" evidence="6">
    <location>
        <begin position="23"/>
        <end position="394"/>
    </location>
</feature>
<keyword evidence="3" id="KW-0547">Nucleotide-binding</keyword>
<dbReference type="SUPFAM" id="SSF56059">
    <property type="entry name" value="Glutathione synthetase ATP-binding domain-like"/>
    <property type="match status" value="1"/>
</dbReference>
<evidence type="ECO:0000256" key="1">
    <source>
        <dbReference type="ARBA" id="ARBA00022598"/>
    </source>
</evidence>
<dbReference type="Pfam" id="PF03738">
    <property type="entry name" value="GSP_synth"/>
    <property type="match status" value="1"/>
</dbReference>
<evidence type="ECO:0000256" key="3">
    <source>
        <dbReference type="ARBA" id="ARBA00022741"/>
    </source>
</evidence>
<dbReference type="Gene3D" id="3.30.1490.330">
    <property type="match status" value="1"/>
</dbReference>
<keyword evidence="5" id="KW-0460">Magnesium</keyword>
<accession>A0A1T2XKQ0</accession>
<reference evidence="7 8" key="1">
    <citation type="submission" date="2017-01" db="EMBL/GenBank/DDBJ databases">
        <title>Genome analysis of Paenibacillus selenitrireducens ES3-24.</title>
        <authorList>
            <person name="Xu D."/>
            <person name="Yao R."/>
            <person name="Zheng S."/>
        </authorList>
    </citation>
    <scope>NUCLEOTIDE SEQUENCE [LARGE SCALE GENOMIC DNA]</scope>
    <source>
        <strain evidence="7 8">ES3-24</strain>
    </source>
</reference>
<dbReference type="EMBL" id="MSZX01000002">
    <property type="protein sequence ID" value="OPA80434.1"/>
    <property type="molecule type" value="Genomic_DNA"/>
</dbReference>
<dbReference type="GO" id="GO:0005524">
    <property type="term" value="F:ATP binding"/>
    <property type="evidence" value="ECO:0007669"/>
    <property type="project" value="UniProtKB-KW"/>
</dbReference>
<gene>
    <name evidence="7" type="ORF">BVG16_06805</name>
</gene>
<dbReference type="RefSeq" id="WP_078497782.1">
    <property type="nucleotide sequence ID" value="NZ_MSZX01000002.1"/>
</dbReference>
<dbReference type="GO" id="GO:0016874">
    <property type="term" value="F:ligase activity"/>
    <property type="evidence" value="ECO:0007669"/>
    <property type="project" value="UniProtKB-KW"/>
</dbReference>
<keyword evidence="1" id="KW-0436">Ligase</keyword>
<name>A0A1T2XKQ0_9BACL</name>
<evidence type="ECO:0000313" key="8">
    <source>
        <dbReference type="Proteomes" id="UP000190188"/>
    </source>
</evidence>
<dbReference type="STRING" id="1324314.BVG16_06805"/>
<evidence type="ECO:0000313" key="7">
    <source>
        <dbReference type="EMBL" id="OPA80434.1"/>
    </source>
</evidence>
<evidence type="ECO:0000256" key="2">
    <source>
        <dbReference type="ARBA" id="ARBA00022723"/>
    </source>
</evidence>
<dbReference type="Proteomes" id="UP000190188">
    <property type="component" value="Unassembled WGS sequence"/>
</dbReference>
<evidence type="ECO:0000259" key="6">
    <source>
        <dbReference type="Pfam" id="PF03738"/>
    </source>
</evidence>
<dbReference type="AlphaFoldDB" id="A0A1T2XKQ0"/>
<dbReference type="InterPro" id="IPR016185">
    <property type="entry name" value="PreATP-grasp_dom_sf"/>
</dbReference>
<organism evidence="7 8">
    <name type="scientific">Paenibacillus selenitireducens</name>
    <dbReference type="NCBI Taxonomy" id="1324314"/>
    <lineage>
        <taxon>Bacteria</taxon>
        <taxon>Bacillati</taxon>
        <taxon>Bacillota</taxon>
        <taxon>Bacilli</taxon>
        <taxon>Bacillales</taxon>
        <taxon>Paenibacillaceae</taxon>
        <taxon>Paenibacillus</taxon>
    </lineage>
</organism>
<evidence type="ECO:0000256" key="5">
    <source>
        <dbReference type="ARBA" id="ARBA00022842"/>
    </source>
</evidence>
<protein>
    <submittedName>
        <fullName evidence="7">Glutathionylspermidine synthase</fullName>
    </submittedName>
</protein>